<organism evidence="1 2">
    <name type="scientific">Vibrio rumoiensis</name>
    <dbReference type="NCBI Taxonomy" id="76258"/>
    <lineage>
        <taxon>Bacteria</taxon>
        <taxon>Pseudomonadati</taxon>
        <taxon>Pseudomonadota</taxon>
        <taxon>Gammaproteobacteria</taxon>
        <taxon>Vibrionales</taxon>
        <taxon>Vibrionaceae</taxon>
        <taxon>Vibrio</taxon>
    </lineage>
</organism>
<evidence type="ECO:0000313" key="2">
    <source>
        <dbReference type="Proteomes" id="UP001607151"/>
    </source>
</evidence>
<dbReference type="EMBL" id="JBIHSN010000002">
    <property type="protein sequence ID" value="MFH0264260.1"/>
    <property type="molecule type" value="Genomic_DNA"/>
</dbReference>
<proteinExistence type="predicted"/>
<reference evidence="1 2" key="1">
    <citation type="submission" date="2024-10" db="EMBL/GenBank/DDBJ databases">
        <authorList>
            <person name="Yibar A."/>
            <person name="Saticioglu I.B."/>
            <person name="Duman M."/>
            <person name="Ajmi N."/>
            <person name="Gurler F."/>
            <person name="Ay H."/>
            <person name="Onuk E."/>
            <person name="Guler S."/>
            <person name="Romalde J.L."/>
        </authorList>
    </citation>
    <scope>NUCLEOTIDE SEQUENCE [LARGE SCALE GENOMIC DNA]</scope>
    <source>
        <strain evidence="1 2">14-MA-B</strain>
    </source>
</reference>
<sequence length="857" mass="99234">MSNEATKLKNQDLSIFCEDFYSYLMVLKIDDFSISLESWRESVKAVNGLCPLNSDLLSRRLSYQVLKKWHQVVTGISDRCNVLEKRINKKIIFALDKFRHFHRYISPSSSLEGKGIVNTHSLYIKRADLHSSLTQYPLFSTLLLIVFNREELKTKASLGHQQVLSLFEQPDVQWWLLLLARLKECGAELHYPLCLSFDKARQNQPLIWKKIPLSVLKDASLNELFQLCQANPDLVDIAGYFQVKPKTIRNKNRPIYQAINQHQRNMMIDGYEVNIHTPTDIDGEYSEQSISIAEGSVATAINKEELTTKQARLKFHVETAGMANACRRANKRLPMDNLVLTVDEFSSWLNYNAPEFMTEELQNLDKAQRKHWFLFFLKVLGIKDFAWELINRKATKPSAETSKQMVYERNKRQGSCGILLPCDLFKGKQPPMDSKQYYSSKTVSKGALELPLPWPMQSLFLLILQDIPPQKRHKVSLLEAFRITEEDHKKWLRERLSRSRHVFPFKVTGSRLFQTFHRFCGDKAPHVLLDYLSEQGSVQMHYINAELEVMPNLIHRFWSTFLEALGRKELQEWNSESAFITINSETYHEQFGSAITLRKEIHQSVSERLAQLSHHATEKLQTAFYGYASQTIHQNSAIATCLSQYSEITALYVHIRCATELGLRPVKSPYPCMKDCAHEVGLWTVQDKRSHHEDEWRLLILSEPLKALVMAYWRFQSAFQLMSASSQDRRAQPIVTVFDGECWRPLEPKQVARLFKLYLSDLDPGTFRHVSARMVFEGANAKHDNDFSQTELNVLMNHFERGQSPISSYQLSSIPKLAEIQKGVLEREFSTLFSTRTDKKIIESLEKMTEEGRYVIS</sequence>
<accession>A0ABW7IRI8</accession>
<comment type="caution">
    <text evidence="1">The sequence shown here is derived from an EMBL/GenBank/DDBJ whole genome shotgun (WGS) entry which is preliminary data.</text>
</comment>
<evidence type="ECO:0008006" key="3">
    <source>
        <dbReference type="Google" id="ProtNLM"/>
    </source>
</evidence>
<evidence type="ECO:0000313" key="1">
    <source>
        <dbReference type="EMBL" id="MFH0264260.1"/>
    </source>
</evidence>
<keyword evidence="2" id="KW-1185">Reference proteome</keyword>
<dbReference type="RefSeq" id="WP_394607177.1">
    <property type="nucleotide sequence ID" value="NZ_JBIHSN010000002.1"/>
</dbReference>
<name>A0ABW7IRI8_9VIBR</name>
<gene>
    <name evidence="1" type="ORF">ACGRQ9_01740</name>
</gene>
<protein>
    <recommendedName>
        <fullName evidence="3">Integrase</fullName>
    </recommendedName>
</protein>
<dbReference type="Proteomes" id="UP001607151">
    <property type="component" value="Unassembled WGS sequence"/>
</dbReference>